<dbReference type="Gene3D" id="3.40.50.12780">
    <property type="entry name" value="N-terminal domain of ligase-like"/>
    <property type="match status" value="2"/>
</dbReference>
<comment type="caution">
    <text evidence="4">The sequence shown here is derived from an EMBL/GenBank/DDBJ whole genome shotgun (WGS) entry which is preliminary data.</text>
</comment>
<proteinExistence type="predicted"/>
<dbReference type="EMBL" id="VSSQ01001130">
    <property type="protein sequence ID" value="MPM05422.1"/>
    <property type="molecule type" value="Genomic_DNA"/>
</dbReference>
<dbReference type="GO" id="GO:0016020">
    <property type="term" value="C:membrane"/>
    <property type="evidence" value="ECO:0007669"/>
    <property type="project" value="TreeGrafter"/>
</dbReference>
<dbReference type="InterPro" id="IPR042099">
    <property type="entry name" value="ANL_N_sf"/>
</dbReference>
<organism evidence="4">
    <name type="scientific">bioreactor metagenome</name>
    <dbReference type="NCBI Taxonomy" id="1076179"/>
    <lineage>
        <taxon>unclassified sequences</taxon>
        <taxon>metagenomes</taxon>
        <taxon>ecological metagenomes</taxon>
    </lineage>
</organism>
<keyword evidence="1" id="KW-0547">Nucleotide-binding</keyword>
<dbReference type="GO" id="GO:0005524">
    <property type="term" value="F:ATP binding"/>
    <property type="evidence" value="ECO:0007669"/>
    <property type="project" value="UniProtKB-KW"/>
</dbReference>
<dbReference type="Pfam" id="PF23562">
    <property type="entry name" value="AMP-binding_C_3"/>
    <property type="match status" value="1"/>
</dbReference>
<evidence type="ECO:0000256" key="1">
    <source>
        <dbReference type="ARBA" id="ARBA00022741"/>
    </source>
</evidence>
<dbReference type="InterPro" id="IPR000873">
    <property type="entry name" value="AMP-dep_synth/lig_dom"/>
</dbReference>
<protein>
    <submittedName>
        <fullName evidence="4">Long-chain-fatty-acid--CoA ligase FadD15</fullName>
        <ecNumber evidence="4">6.2.1.3</ecNumber>
    </submittedName>
</protein>
<dbReference type="GO" id="GO:0004467">
    <property type="term" value="F:long-chain fatty acid-CoA ligase activity"/>
    <property type="evidence" value="ECO:0007669"/>
    <property type="project" value="UniProtKB-EC"/>
</dbReference>
<dbReference type="InterPro" id="IPR020845">
    <property type="entry name" value="AMP-binding_CS"/>
</dbReference>
<dbReference type="CDD" id="cd05907">
    <property type="entry name" value="VL_LC_FACS_like"/>
    <property type="match status" value="1"/>
</dbReference>
<feature type="domain" description="AMP-dependent synthetase/ligase" evidence="3">
    <location>
        <begin position="11"/>
        <end position="416"/>
    </location>
</feature>
<evidence type="ECO:0000256" key="2">
    <source>
        <dbReference type="ARBA" id="ARBA00022840"/>
    </source>
</evidence>
<keyword evidence="2" id="KW-0067">ATP-binding</keyword>
<dbReference type="AlphaFoldDB" id="A0A644WNV2"/>
<sequence>MEVTRTFDLLEQLVQKYPKDDILSRKSNGKWIKFSCDQYKRYSHLMAYAFLAMGYQKEDKVIAISNNRPEWNFTDMGLTMCGMIFVPVYSTLSNEDYLHIIEHSDAKVIFLGGEQLVKKIAPLVSKIDREIKIFTYDHVEGYQSIDDLYKLGEEYENQFKEIVEENKRNIDENSVATIIYTSGTTGTPKGVMLSHKNLVFNFIGTAVQQIRDYRHKMLSFLPLCHIYERGMNYDYQYVGISTYYAEGLGTIAADLADSKADGFCAVPRVLEMMFNKLEAAGKDLKGIKKIIYKWAFRIACNYDYSKKGFYHKFRYGLADKLVYSKWREKLGGKEMLVVSGGSSIQAKIIRLFTAAKLYIFEGYGMTEASPVIAVNNPKEMIIKIGTVGKAMEGTEMMIADDGEILTRGPHVMLGYYKDPEYTKTVIDEDGWLHTGDIGVMVDKIFLKITDRKKEIFKLSAGKYIAPQVIENMLKESSYIENCMIVGENQKFASAIIVPDFNRLHFWAAKNKIHYNDNQDLIQLKEVTAKINREIENANKKLAPHEQIKRVKLVADEWTPLNDLLSQTLKLKRHNLKAKYQSLINDIYKNEN</sequence>
<evidence type="ECO:0000313" key="4">
    <source>
        <dbReference type="EMBL" id="MPM05422.1"/>
    </source>
</evidence>
<gene>
    <name evidence="4" type="ORF">SDC9_51712</name>
</gene>
<dbReference type="SUPFAM" id="SSF56801">
    <property type="entry name" value="Acetyl-CoA synthetase-like"/>
    <property type="match status" value="1"/>
</dbReference>
<dbReference type="Pfam" id="PF00501">
    <property type="entry name" value="AMP-binding"/>
    <property type="match status" value="1"/>
</dbReference>
<evidence type="ECO:0000259" key="3">
    <source>
        <dbReference type="Pfam" id="PF00501"/>
    </source>
</evidence>
<reference evidence="4" key="1">
    <citation type="submission" date="2019-08" db="EMBL/GenBank/DDBJ databases">
        <authorList>
            <person name="Kucharzyk K."/>
            <person name="Murdoch R.W."/>
            <person name="Higgins S."/>
            <person name="Loffler F."/>
        </authorList>
    </citation>
    <scope>NUCLEOTIDE SEQUENCE</scope>
</reference>
<dbReference type="GO" id="GO:0005783">
    <property type="term" value="C:endoplasmic reticulum"/>
    <property type="evidence" value="ECO:0007669"/>
    <property type="project" value="TreeGrafter"/>
</dbReference>
<accession>A0A644WNV2</accession>
<dbReference type="PROSITE" id="PS00455">
    <property type="entry name" value="AMP_BINDING"/>
    <property type="match status" value="1"/>
</dbReference>
<dbReference type="PANTHER" id="PTHR43272">
    <property type="entry name" value="LONG-CHAIN-FATTY-ACID--COA LIGASE"/>
    <property type="match status" value="1"/>
</dbReference>
<name>A0A644WNV2_9ZZZZ</name>
<keyword evidence="4" id="KW-0436">Ligase</keyword>
<dbReference type="EC" id="6.2.1.3" evidence="4"/>
<dbReference type="PANTHER" id="PTHR43272:SF33">
    <property type="entry name" value="AMP-BINDING DOMAIN-CONTAINING PROTEIN-RELATED"/>
    <property type="match status" value="1"/>
</dbReference>